<keyword evidence="8 17" id="KW-0812">Transmembrane</keyword>
<reference evidence="20" key="1">
    <citation type="submission" date="2015-09" db="EMBL/GenBank/DDBJ databases">
        <title>The complete mitochondrial genome of the black field cricket,Teleogryllus oceanicus.</title>
        <authorList>
            <person name="Li Q."/>
            <person name="Zhou J."/>
            <person name="Jia Y."/>
            <person name="Yang X."/>
        </authorList>
    </citation>
    <scope>NUCLEOTIDE SEQUENCE</scope>
</reference>
<organism evidence="20">
    <name type="scientific">Teleogryllus oceanicus</name>
    <name type="common">black field cricket</name>
    <dbReference type="NCBI Taxonomy" id="128161"/>
    <lineage>
        <taxon>Eukaryota</taxon>
        <taxon>Metazoa</taxon>
        <taxon>Ecdysozoa</taxon>
        <taxon>Arthropoda</taxon>
        <taxon>Hexapoda</taxon>
        <taxon>Insecta</taxon>
        <taxon>Pterygota</taxon>
        <taxon>Neoptera</taxon>
        <taxon>Polyneoptera</taxon>
        <taxon>Orthoptera</taxon>
        <taxon>Ensifera</taxon>
        <taxon>Gryllidea</taxon>
        <taxon>Grylloidea</taxon>
        <taxon>Gryllidae</taxon>
        <taxon>Gryllinae</taxon>
        <taxon>Teleogryllus</taxon>
    </lineage>
</organism>
<evidence type="ECO:0000259" key="19">
    <source>
        <dbReference type="Pfam" id="PF01059"/>
    </source>
</evidence>
<dbReference type="EC" id="7.1.1.2" evidence="4 17"/>
<geneLocation type="mitochondrion" evidence="20"/>
<evidence type="ECO:0000256" key="16">
    <source>
        <dbReference type="ARBA" id="ARBA00049551"/>
    </source>
</evidence>
<feature type="transmembrane region" description="Helical" evidence="17">
    <location>
        <begin position="114"/>
        <end position="133"/>
    </location>
</feature>
<dbReference type="Pfam" id="PF01059">
    <property type="entry name" value="Oxidored_q5_N"/>
    <property type="match status" value="1"/>
</dbReference>
<dbReference type="InterPro" id="IPR000260">
    <property type="entry name" value="NADH4_N"/>
</dbReference>
<evidence type="ECO:0000256" key="8">
    <source>
        <dbReference type="ARBA" id="ARBA00022692"/>
    </source>
</evidence>
<evidence type="ECO:0000313" key="20">
    <source>
        <dbReference type="EMBL" id="ALO71670.1"/>
    </source>
</evidence>
<dbReference type="Pfam" id="PF00361">
    <property type="entry name" value="Proton_antipo_M"/>
    <property type="match status" value="1"/>
</dbReference>
<comment type="function">
    <text evidence="17">Core subunit of the mitochondrial membrane respiratory chain NADH dehydrogenase (Complex I) which catalyzes electron transfer from NADH through the respiratory chain, using ubiquinone as an electron acceptor. Essential for the catalytic activity and assembly of complex I.</text>
</comment>
<name>A0A0S2MAM3_9ORTH</name>
<protein>
    <recommendedName>
        <fullName evidence="5 17">NADH-ubiquinone oxidoreductase chain 4</fullName>
        <ecNumber evidence="4 17">7.1.1.2</ecNumber>
    </recommendedName>
</protein>
<keyword evidence="7 17" id="KW-0679">Respiratory chain</keyword>
<evidence type="ECO:0000256" key="1">
    <source>
        <dbReference type="ARBA" id="ARBA00003257"/>
    </source>
</evidence>
<feature type="transmembrane region" description="Helical" evidence="17">
    <location>
        <begin position="217"/>
        <end position="236"/>
    </location>
</feature>
<evidence type="ECO:0000256" key="10">
    <source>
        <dbReference type="ARBA" id="ARBA00022982"/>
    </source>
</evidence>
<dbReference type="EMBL" id="KT824636">
    <property type="protein sequence ID" value="ALO71670.1"/>
    <property type="molecule type" value="Genomic_DNA"/>
</dbReference>
<feature type="transmembrane region" description="Helical" evidence="17">
    <location>
        <begin position="183"/>
        <end position="205"/>
    </location>
</feature>
<dbReference type="AlphaFoldDB" id="A0A0S2MAM3"/>
<dbReference type="GO" id="GO:0015990">
    <property type="term" value="P:electron transport coupled proton transport"/>
    <property type="evidence" value="ECO:0007669"/>
    <property type="project" value="TreeGrafter"/>
</dbReference>
<feature type="domain" description="NADH:quinone oxidoreductase/Mrp antiporter transmembrane" evidence="18">
    <location>
        <begin position="108"/>
        <end position="284"/>
    </location>
</feature>
<dbReference type="PANTHER" id="PTHR43507">
    <property type="entry name" value="NADH-UBIQUINONE OXIDOREDUCTASE CHAIN 4"/>
    <property type="match status" value="1"/>
</dbReference>
<dbReference type="InterPro" id="IPR003918">
    <property type="entry name" value="NADH_UbQ_OxRdtase"/>
</dbReference>
<dbReference type="GO" id="GO:0008137">
    <property type="term" value="F:NADH dehydrogenase (ubiquinone) activity"/>
    <property type="evidence" value="ECO:0007669"/>
    <property type="project" value="UniProtKB-UniRule"/>
</dbReference>
<feature type="transmembrane region" description="Helical" evidence="17">
    <location>
        <begin position="140"/>
        <end position="163"/>
    </location>
</feature>
<comment type="subcellular location">
    <subcellularLocation>
        <location evidence="2 17">Mitochondrion membrane</location>
        <topology evidence="2 17">Multi-pass membrane protein</topology>
    </subcellularLocation>
</comment>
<evidence type="ECO:0000256" key="15">
    <source>
        <dbReference type="ARBA" id="ARBA00023136"/>
    </source>
</evidence>
<keyword evidence="10 17" id="KW-0249">Electron transport</keyword>
<evidence type="ECO:0000256" key="13">
    <source>
        <dbReference type="ARBA" id="ARBA00023075"/>
    </source>
</evidence>
<keyword evidence="15 17" id="KW-0472">Membrane</keyword>
<evidence type="ECO:0000256" key="7">
    <source>
        <dbReference type="ARBA" id="ARBA00022660"/>
    </source>
</evidence>
<keyword evidence="13 17" id="KW-0830">Ubiquinone</keyword>
<feature type="domain" description="NADH:ubiquinone oxidoreductase chain 4 N-terminal" evidence="19">
    <location>
        <begin position="1"/>
        <end position="104"/>
    </location>
</feature>
<evidence type="ECO:0000256" key="5">
    <source>
        <dbReference type="ARBA" id="ARBA00021006"/>
    </source>
</evidence>
<feature type="transmembrane region" description="Helical" evidence="17">
    <location>
        <begin position="248"/>
        <end position="266"/>
    </location>
</feature>
<dbReference type="PRINTS" id="PR01437">
    <property type="entry name" value="NUOXDRDTASE4"/>
</dbReference>
<keyword evidence="11 17" id="KW-1133">Transmembrane helix</keyword>
<dbReference type="GO" id="GO:0048039">
    <property type="term" value="F:ubiquinone binding"/>
    <property type="evidence" value="ECO:0007669"/>
    <property type="project" value="TreeGrafter"/>
</dbReference>
<feature type="transmembrane region" description="Helical" evidence="17">
    <location>
        <begin position="379"/>
        <end position="402"/>
    </location>
</feature>
<comment type="catalytic activity">
    <reaction evidence="16 17">
        <text>a ubiquinone + NADH + 5 H(+)(in) = a ubiquinol + NAD(+) + 4 H(+)(out)</text>
        <dbReference type="Rhea" id="RHEA:29091"/>
        <dbReference type="Rhea" id="RHEA-COMP:9565"/>
        <dbReference type="Rhea" id="RHEA-COMP:9566"/>
        <dbReference type="ChEBI" id="CHEBI:15378"/>
        <dbReference type="ChEBI" id="CHEBI:16389"/>
        <dbReference type="ChEBI" id="CHEBI:17976"/>
        <dbReference type="ChEBI" id="CHEBI:57540"/>
        <dbReference type="ChEBI" id="CHEBI:57945"/>
        <dbReference type="EC" id="7.1.1.2"/>
    </reaction>
</comment>
<keyword evidence="12 17" id="KW-0520">NAD</keyword>
<evidence type="ECO:0000256" key="3">
    <source>
        <dbReference type="ARBA" id="ARBA00009025"/>
    </source>
</evidence>
<feature type="transmembrane region" description="Helical" evidence="17">
    <location>
        <begin position="339"/>
        <end position="358"/>
    </location>
</feature>
<dbReference type="PANTHER" id="PTHR43507:SF20">
    <property type="entry name" value="NADH-UBIQUINONE OXIDOREDUCTASE CHAIN 4"/>
    <property type="match status" value="1"/>
</dbReference>
<dbReference type="GO" id="GO:0031966">
    <property type="term" value="C:mitochondrial membrane"/>
    <property type="evidence" value="ECO:0007669"/>
    <property type="project" value="UniProtKB-SubCell"/>
</dbReference>
<sequence>MLKFILLLMFMIPLSFLNGMFWWVVQFLFFFMTFIYMLSINVSGNFEGLSYNWGFDLLSYGLILLSFWVCGLMIVASVSVYHYDYYKNYFIFMIIFLMLMLMCAFSSIDMLSFYIFFESSLIPTLFLILGWGYQPERVQAGIYLLFYTLLASLPLLISLLSFYTSNGTLYLYGVWGDEIMNVYIYLSMIVAFLVKMPMFMVHLWLPKAHVEAPISGSMVLAGVLLKLGGYGLMRIFSIMTLCCMKYNFVWIGISLVGGFLMSLVCLRQVDLKSLIAYSSGSSYSYSIKWINDFEFLSFLWVFFNNNWAWFMFIWIILFIKYCMWTVSKSYFDYYYGVNMFNTYFNIVMIFTYFFYYSSSSFIEFVGGNYINYYSNKMKLIYNVNDCFYIIFWVLLMDCIYSLMVSMEWIFLVYMVMLMVIFVNMYCYFYIGFLYMCYFYEGIIFFLV</sequence>
<keyword evidence="9" id="KW-1278">Translocase</keyword>
<accession>A0A0S2MAM3</accession>
<feature type="transmembrane region" description="Helical" evidence="17">
    <location>
        <begin position="408"/>
        <end position="430"/>
    </location>
</feature>
<evidence type="ECO:0000259" key="18">
    <source>
        <dbReference type="Pfam" id="PF00361"/>
    </source>
</evidence>
<evidence type="ECO:0000256" key="2">
    <source>
        <dbReference type="ARBA" id="ARBA00004225"/>
    </source>
</evidence>
<evidence type="ECO:0000256" key="11">
    <source>
        <dbReference type="ARBA" id="ARBA00022989"/>
    </source>
</evidence>
<evidence type="ECO:0000256" key="6">
    <source>
        <dbReference type="ARBA" id="ARBA00022448"/>
    </source>
</evidence>
<evidence type="ECO:0000256" key="14">
    <source>
        <dbReference type="ARBA" id="ARBA00023128"/>
    </source>
</evidence>
<keyword evidence="6 17" id="KW-0813">Transport</keyword>
<evidence type="ECO:0000256" key="9">
    <source>
        <dbReference type="ARBA" id="ARBA00022967"/>
    </source>
</evidence>
<feature type="transmembrane region" description="Helical" evidence="17">
    <location>
        <begin position="88"/>
        <end position="108"/>
    </location>
</feature>
<dbReference type="GO" id="GO:0042773">
    <property type="term" value="P:ATP synthesis coupled electron transport"/>
    <property type="evidence" value="ECO:0007669"/>
    <property type="project" value="InterPro"/>
</dbReference>
<gene>
    <name evidence="20" type="primary">nad4</name>
</gene>
<proteinExistence type="inferred from homology"/>
<evidence type="ECO:0000256" key="12">
    <source>
        <dbReference type="ARBA" id="ARBA00023027"/>
    </source>
</evidence>
<feature type="transmembrane region" description="Helical" evidence="17">
    <location>
        <begin position="57"/>
        <end position="81"/>
    </location>
</feature>
<evidence type="ECO:0000256" key="17">
    <source>
        <dbReference type="RuleBase" id="RU003297"/>
    </source>
</evidence>
<comment type="function">
    <text evidence="1">Core subunit of the mitochondrial membrane respiratory chain NADH dehydrogenase (Complex I) that is believed to belong to the minimal assembly required for catalysis. Complex I functions in the transfer of electrons from NADH to the respiratory chain. The immediate electron acceptor for the enzyme is believed to be ubiquinone.</text>
</comment>
<evidence type="ECO:0000256" key="4">
    <source>
        <dbReference type="ARBA" id="ARBA00012944"/>
    </source>
</evidence>
<keyword evidence="14 17" id="KW-0496">Mitochondrion</keyword>
<dbReference type="InterPro" id="IPR001750">
    <property type="entry name" value="ND/Mrp_TM"/>
</dbReference>
<dbReference type="GO" id="GO:0003954">
    <property type="term" value="F:NADH dehydrogenase activity"/>
    <property type="evidence" value="ECO:0007669"/>
    <property type="project" value="TreeGrafter"/>
</dbReference>
<comment type="similarity">
    <text evidence="3 17">Belongs to the complex I subunit 4 family.</text>
</comment>
<feature type="transmembrane region" description="Helical" evidence="17">
    <location>
        <begin position="7"/>
        <end position="37"/>
    </location>
</feature>
<feature type="transmembrane region" description="Helical" evidence="17">
    <location>
        <begin position="295"/>
        <end position="319"/>
    </location>
</feature>